<dbReference type="PROSITE" id="PS00028">
    <property type="entry name" value="ZINC_FINGER_C2H2_1"/>
    <property type="match status" value="10"/>
</dbReference>
<evidence type="ECO:0000256" key="1">
    <source>
        <dbReference type="ARBA" id="ARBA00004123"/>
    </source>
</evidence>
<feature type="domain" description="C2H2-type" evidence="13">
    <location>
        <begin position="678"/>
        <end position="706"/>
    </location>
</feature>
<keyword evidence="4" id="KW-0677">Repeat</keyword>
<feature type="domain" description="C2H2-type" evidence="13">
    <location>
        <begin position="250"/>
        <end position="277"/>
    </location>
</feature>
<evidence type="ECO:0000256" key="3">
    <source>
        <dbReference type="ARBA" id="ARBA00022723"/>
    </source>
</evidence>
<dbReference type="FunFam" id="3.30.160.60:FF:000264">
    <property type="entry name" value="Zinc finger protein 236"/>
    <property type="match status" value="1"/>
</dbReference>
<feature type="domain" description="C2H2-type" evidence="13">
    <location>
        <begin position="566"/>
        <end position="593"/>
    </location>
</feature>
<evidence type="ECO:0000313" key="14">
    <source>
        <dbReference type="EMBL" id="PCG79435.1"/>
    </source>
</evidence>
<name>A0A2A4K5B1_HELVI</name>
<dbReference type="FunFam" id="3.30.160.60:FF:001156">
    <property type="entry name" value="Zinc finger protein 407"/>
    <property type="match status" value="2"/>
</dbReference>
<reference evidence="14" key="1">
    <citation type="submission" date="2017-09" db="EMBL/GenBank/DDBJ databases">
        <title>Contemporary evolution of a Lepidopteran species, Heliothis virescens, in response to modern agricultural practices.</title>
        <authorList>
            <person name="Fritz M.L."/>
            <person name="Deyonke A.M."/>
            <person name="Papanicolaou A."/>
            <person name="Micinski S."/>
            <person name="Westbrook J."/>
            <person name="Gould F."/>
        </authorList>
    </citation>
    <scope>NUCLEOTIDE SEQUENCE [LARGE SCALE GENOMIC DNA]</scope>
    <source>
        <strain evidence="14">HvINT-</strain>
        <tissue evidence="14">Whole body</tissue>
    </source>
</reference>
<proteinExistence type="inferred from homology"/>
<keyword evidence="9" id="KW-0804">Transcription</keyword>
<evidence type="ECO:0000256" key="10">
    <source>
        <dbReference type="ARBA" id="ARBA00023242"/>
    </source>
</evidence>
<feature type="region of interest" description="Disordered" evidence="12">
    <location>
        <begin position="377"/>
        <end position="396"/>
    </location>
</feature>
<comment type="caution">
    <text evidence="14">The sequence shown here is derived from an EMBL/GenBank/DDBJ whole genome shotgun (WGS) entry which is preliminary data.</text>
</comment>
<feature type="domain" description="C2H2-type" evidence="13">
    <location>
        <begin position="650"/>
        <end position="677"/>
    </location>
</feature>
<dbReference type="SMART" id="SM00355">
    <property type="entry name" value="ZnF_C2H2"/>
    <property type="match status" value="13"/>
</dbReference>
<feature type="domain" description="C2H2-type" evidence="13">
    <location>
        <begin position="506"/>
        <end position="538"/>
    </location>
</feature>
<evidence type="ECO:0000256" key="12">
    <source>
        <dbReference type="SAM" id="MobiDB-lite"/>
    </source>
</evidence>
<keyword evidence="7" id="KW-0805">Transcription regulation</keyword>
<accession>A0A2A4K5B1</accession>
<dbReference type="PROSITE" id="PS50157">
    <property type="entry name" value="ZINC_FINGER_C2H2_2"/>
    <property type="match status" value="11"/>
</dbReference>
<feature type="region of interest" description="Disordered" evidence="12">
    <location>
        <begin position="151"/>
        <end position="187"/>
    </location>
</feature>
<feature type="domain" description="C2H2-type" evidence="13">
    <location>
        <begin position="622"/>
        <end position="649"/>
    </location>
</feature>
<dbReference type="PANTHER" id="PTHR24379">
    <property type="entry name" value="KRAB AND ZINC FINGER DOMAIN-CONTAINING"/>
    <property type="match status" value="1"/>
</dbReference>
<comment type="similarity">
    <text evidence="2">Belongs to the krueppel C2H2-type zinc-finger protein family.</text>
</comment>
<feature type="domain" description="C2H2-type" evidence="13">
    <location>
        <begin position="478"/>
        <end position="505"/>
    </location>
</feature>
<dbReference type="SMART" id="SM00868">
    <property type="entry name" value="zf-AD"/>
    <property type="match status" value="1"/>
</dbReference>
<dbReference type="FunFam" id="3.30.160.60:FF:000072">
    <property type="entry name" value="zinc finger protein 143 isoform X1"/>
    <property type="match status" value="1"/>
</dbReference>
<dbReference type="AlphaFoldDB" id="A0A2A4K5B1"/>
<evidence type="ECO:0000259" key="13">
    <source>
        <dbReference type="PROSITE" id="PS50157"/>
    </source>
</evidence>
<keyword evidence="6" id="KW-0862">Zinc</keyword>
<feature type="region of interest" description="Disordered" evidence="12">
    <location>
        <begin position="321"/>
        <end position="344"/>
    </location>
</feature>
<sequence length="737" mass="84938">MSELWNISGLCRCCHAEGNFKSINVYSNGGIEDDCHVLLRDTFDIVLNALPNGTDTYSLCNVCEPRLRDAAQFKKQVLLCEDKFKQYLFNYGFKDNAREKEFKNEFTGNGLKEESSHDEQAGLDYKYDDDSLQELDIFIQPAEDDDQPLSVLRSSRTKAQSPPSAEPDAEWAAPPELSDDEDRKPKNQKIKKYSCEICQKKFSYNGSLEVHMKAHNGEKSFTCHLCSTTHTNNKELTKHITIAHIVDNAYPCTICEKIFEKARLLKKHIKVHFEEKFKCTECSKEFQRKKETASQNGAGAEKPNIKVEIEVPAPSVRVKLEPVDPEKSPSSPPQSPPASQGSWHVPAREEGVANVSAPQEVTNILPERYIQVTIKEEVDSDDLPEEVPPEDPPSDDLNIESFKRNENNEFYCNAPTGPGYVCQICKKTFANQGNVQRHLLIHTRETLKCDLCDAEFLNQMRLDRHKFNRHTIPSARLYPCDVCQKSFKSSSNLMQHKKVHLTEKPYKCPLCNKSFSFKTNLKKHQGKSRCKVQTDEPLVCHVCHKIFQKEYLLKSHLRKHDNDRPFSCEQCPTTFKHKSTLIRHMQLHNGVRPFSCPVCDKTFTSSGLLKPHMRVHTGEKPYTCELCDKTFAHKHNMQRHMLGHEKVKHTVCEICHKKFPRESRLKYHMKTHVNEKYFRCHVCPKRFSHKQNVLRHYTRKHPGQTYTCTDTDASVAMKVWDTFKSKYGEEEAEEILG</sequence>
<feature type="domain" description="C2H2-type" evidence="13">
    <location>
        <begin position="594"/>
        <end position="621"/>
    </location>
</feature>
<dbReference type="FunFam" id="3.30.160.60:FF:000100">
    <property type="entry name" value="Zinc finger 45-like"/>
    <property type="match status" value="1"/>
</dbReference>
<dbReference type="InterPro" id="IPR012934">
    <property type="entry name" value="Znf_AD"/>
</dbReference>
<keyword evidence="10" id="KW-0539">Nucleus</keyword>
<evidence type="ECO:0000256" key="8">
    <source>
        <dbReference type="ARBA" id="ARBA00023125"/>
    </source>
</evidence>
<feature type="domain" description="C2H2-type" evidence="13">
    <location>
        <begin position="193"/>
        <end position="220"/>
    </location>
</feature>
<dbReference type="EMBL" id="NWSH01000112">
    <property type="protein sequence ID" value="PCG79435.1"/>
    <property type="molecule type" value="Genomic_DNA"/>
</dbReference>
<keyword evidence="3" id="KW-0479">Metal-binding</keyword>
<dbReference type="Pfam" id="PF00096">
    <property type="entry name" value="zf-C2H2"/>
    <property type="match status" value="9"/>
</dbReference>
<feature type="domain" description="C2H2-type" evidence="13">
    <location>
        <begin position="538"/>
        <end position="565"/>
    </location>
</feature>
<dbReference type="SUPFAM" id="SSF57667">
    <property type="entry name" value="beta-beta-alpha zinc fingers"/>
    <property type="match status" value="7"/>
</dbReference>
<evidence type="ECO:0000256" key="6">
    <source>
        <dbReference type="ARBA" id="ARBA00022833"/>
    </source>
</evidence>
<evidence type="ECO:0000256" key="4">
    <source>
        <dbReference type="ARBA" id="ARBA00022737"/>
    </source>
</evidence>
<evidence type="ECO:0000256" key="11">
    <source>
        <dbReference type="PROSITE-ProRule" id="PRU00042"/>
    </source>
</evidence>
<organism evidence="14">
    <name type="scientific">Heliothis virescens</name>
    <name type="common">Tobacco budworm moth</name>
    <dbReference type="NCBI Taxonomy" id="7102"/>
    <lineage>
        <taxon>Eukaryota</taxon>
        <taxon>Metazoa</taxon>
        <taxon>Ecdysozoa</taxon>
        <taxon>Arthropoda</taxon>
        <taxon>Hexapoda</taxon>
        <taxon>Insecta</taxon>
        <taxon>Pterygota</taxon>
        <taxon>Neoptera</taxon>
        <taxon>Endopterygota</taxon>
        <taxon>Lepidoptera</taxon>
        <taxon>Glossata</taxon>
        <taxon>Ditrysia</taxon>
        <taxon>Noctuoidea</taxon>
        <taxon>Noctuidae</taxon>
        <taxon>Heliothinae</taxon>
        <taxon>Heliothis</taxon>
    </lineage>
</organism>
<dbReference type="STRING" id="7102.A0A2A4K5B1"/>
<dbReference type="GO" id="GO:0005634">
    <property type="term" value="C:nucleus"/>
    <property type="evidence" value="ECO:0007669"/>
    <property type="project" value="UniProtKB-SubCell"/>
</dbReference>
<keyword evidence="5 11" id="KW-0863">Zinc-finger</keyword>
<dbReference type="GO" id="GO:0003677">
    <property type="term" value="F:DNA binding"/>
    <property type="evidence" value="ECO:0007669"/>
    <property type="project" value="UniProtKB-KW"/>
</dbReference>
<dbReference type="GO" id="GO:0008270">
    <property type="term" value="F:zinc ion binding"/>
    <property type="evidence" value="ECO:0007669"/>
    <property type="project" value="UniProtKB-KW"/>
</dbReference>
<dbReference type="InterPro" id="IPR013087">
    <property type="entry name" value="Znf_C2H2_type"/>
</dbReference>
<evidence type="ECO:0000256" key="2">
    <source>
        <dbReference type="ARBA" id="ARBA00006991"/>
    </source>
</evidence>
<feature type="domain" description="C2H2-type" evidence="13">
    <location>
        <begin position="420"/>
        <end position="447"/>
    </location>
</feature>
<keyword evidence="8" id="KW-0238">DNA-binding</keyword>
<gene>
    <name evidence="14" type="ORF">B5V51_709</name>
</gene>
<feature type="compositionally biased region" description="Acidic residues" evidence="12">
    <location>
        <begin position="378"/>
        <end position="396"/>
    </location>
</feature>
<dbReference type="Gene3D" id="3.30.160.60">
    <property type="entry name" value="Classic Zinc Finger"/>
    <property type="match status" value="10"/>
</dbReference>
<feature type="compositionally biased region" description="Polar residues" evidence="12">
    <location>
        <begin position="152"/>
        <end position="161"/>
    </location>
</feature>
<protein>
    <recommendedName>
        <fullName evidence="13">C2H2-type domain-containing protein</fullName>
    </recommendedName>
</protein>
<dbReference type="FunFam" id="3.30.160.60:FF:001289">
    <property type="entry name" value="Zinc finger protein 574"/>
    <property type="match status" value="1"/>
</dbReference>
<evidence type="ECO:0000256" key="9">
    <source>
        <dbReference type="ARBA" id="ARBA00023163"/>
    </source>
</evidence>
<dbReference type="PANTHER" id="PTHR24379:SF121">
    <property type="entry name" value="C2H2-TYPE DOMAIN-CONTAINING PROTEIN"/>
    <property type="match status" value="1"/>
</dbReference>
<evidence type="ECO:0000256" key="5">
    <source>
        <dbReference type="ARBA" id="ARBA00022771"/>
    </source>
</evidence>
<dbReference type="InterPro" id="IPR036236">
    <property type="entry name" value="Znf_C2H2_sf"/>
</dbReference>
<comment type="subcellular location">
    <subcellularLocation>
        <location evidence="1">Nucleus</location>
    </subcellularLocation>
</comment>
<dbReference type="GO" id="GO:0006357">
    <property type="term" value="P:regulation of transcription by RNA polymerase II"/>
    <property type="evidence" value="ECO:0007669"/>
    <property type="project" value="UniProtKB-ARBA"/>
</dbReference>
<evidence type="ECO:0000256" key="7">
    <source>
        <dbReference type="ARBA" id="ARBA00023015"/>
    </source>
</evidence>